<organism evidence="3 4">
    <name type="scientific">Aquimarina gracilis</name>
    <dbReference type="NCBI Taxonomy" id="874422"/>
    <lineage>
        <taxon>Bacteria</taxon>
        <taxon>Pseudomonadati</taxon>
        <taxon>Bacteroidota</taxon>
        <taxon>Flavobacteriia</taxon>
        <taxon>Flavobacteriales</taxon>
        <taxon>Flavobacteriaceae</taxon>
        <taxon>Aquimarina</taxon>
    </lineage>
</organism>
<proteinExistence type="inferred from homology"/>
<sequence>MININLKGKTVLLTGASDGIGKTTADFLMKMGARVAVHYNSNQFSADELVERYPQTNSKTFKADLSIEKEVVKLFEDVKLAFGKIEVIILNAGVFLSHPITDDYEDWYSIWKRTIDINLNAVGLLTKLGLDHFLVNNEGRFVYVGSRAVFRGETEEYLSYAASKGGIVSLARSVARSFGKHNIKSFIVSPGFTRTQMAENFIKDHGEQKILDEIALNTLTTPEDITPIIGMMCSGLMDHATGATIDINAGSHIR</sequence>
<evidence type="ECO:0000256" key="2">
    <source>
        <dbReference type="ARBA" id="ARBA00023002"/>
    </source>
</evidence>
<dbReference type="PRINTS" id="PR00081">
    <property type="entry name" value="GDHRDH"/>
</dbReference>
<dbReference type="PANTHER" id="PTHR43639:SF1">
    <property type="entry name" value="SHORT-CHAIN DEHYDROGENASE_REDUCTASE FAMILY PROTEIN"/>
    <property type="match status" value="1"/>
</dbReference>
<dbReference type="EC" id="1.-.-.-" evidence="3"/>
<keyword evidence="4" id="KW-1185">Reference proteome</keyword>
<dbReference type="SUPFAM" id="SSF51735">
    <property type="entry name" value="NAD(P)-binding Rossmann-fold domains"/>
    <property type="match status" value="1"/>
</dbReference>
<dbReference type="RefSeq" id="WP_324180530.1">
    <property type="nucleotide sequence ID" value="NZ_BAABAW010000006.1"/>
</dbReference>
<dbReference type="Proteomes" id="UP001327027">
    <property type="component" value="Unassembled WGS sequence"/>
</dbReference>
<comment type="caution">
    <text evidence="3">The sequence shown here is derived from an EMBL/GenBank/DDBJ whole genome shotgun (WGS) entry which is preliminary data.</text>
</comment>
<accession>A0ABU5ZXA2</accession>
<protein>
    <submittedName>
        <fullName evidence="3">SDR family oxidoreductase</fullName>
        <ecNumber evidence="3">1.-.-.-</ecNumber>
    </submittedName>
</protein>
<evidence type="ECO:0000256" key="1">
    <source>
        <dbReference type="ARBA" id="ARBA00006484"/>
    </source>
</evidence>
<dbReference type="CDD" id="cd05233">
    <property type="entry name" value="SDR_c"/>
    <property type="match status" value="1"/>
</dbReference>
<dbReference type="EMBL" id="JAYKLX010000006">
    <property type="protein sequence ID" value="MEB3346501.1"/>
    <property type="molecule type" value="Genomic_DNA"/>
</dbReference>
<reference evidence="3 4" key="1">
    <citation type="journal article" date="2013" name="Int. J. Syst. Evol. Microbiol.">
        <title>Aquimarina gracilis sp. nov., isolated from the gut microflora of a mussel, Mytilus coruscus, and emended description of Aquimarina spongiae.</title>
        <authorList>
            <person name="Park S.C."/>
            <person name="Choe H.N."/>
            <person name="Baik K.S."/>
            <person name="Seong C.N."/>
        </authorList>
    </citation>
    <scope>NUCLEOTIDE SEQUENCE [LARGE SCALE GENOMIC DNA]</scope>
    <source>
        <strain evidence="3 4">PSC32</strain>
    </source>
</reference>
<evidence type="ECO:0000313" key="4">
    <source>
        <dbReference type="Proteomes" id="UP001327027"/>
    </source>
</evidence>
<comment type="similarity">
    <text evidence="1">Belongs to the short-chain dehydrogenases/reductases (SDR) family.</text>
</comment>
<dbReference type="InterPro" id="IPR002347">
    <property type="entry name" value="SDR_fam"/>
</dbReference>
<dbReference type="GO" id="GO:0016491">
    <property type="term" value="F:oxidoreductase activity"/>
    <property type="evidence" value="ECO:0007669"/>
    <property type="project" value="UniProtKB-KW"/>
</dbReference>
<gene>
    <name evidence="3" type="ORF">U6A24_13570</name>
</gene>
<dbReference type="InterPro" id="IPR036291">
    <property type="entry name" value="NAD(P)-bd_dom_sf"/>
</dbReference>
<keyword evidence="2 3" id="KW-0560">Oxidoreductase</keyword>
<dbReference type="PRINTS" id="PR00080">
    <property type="entry name" value="SDRFAMILY"/>
</dbReference>
<dbReference type="Gene3D" id="3.40.50.720">
    <property type="entry name" value="NAD(P)-binding Rossmann-like Domain"/>
    <property type="match status" value="1"/>
</dbReference>
<name>A0ABU5ZXA2_9FLAO</name>
<evidence type="ECO:0000313" key="3">
    <source>
        <dbReference type="EMBL" id="MEB3346501.1"/>
    </source>
</evidence>
<dbReference type="Pfam" id="PF13561">
    <property type="entry name" value="adh_short_C2"/>
    <property type="match status" value="1"/>
</dbReference>
<dbReference type="PANTHER" id="PTHR43639">
    <property type="entry name" value="OXIDOREDUCTASE, SHORT-CHAIN DEHYDROGENASE/REDUCTASE FAMILY (AFU_ORTHOLOGUE AFUA_5G02870)"/>
    <property type="match status" value="1"/>
</dbReference>